<dbReference type="AlphaFoldDB" id="A0A061SKW2"/>
<dbReference type="PANTHER" id="PTHR24346:SF82">
    <property type="entry name" value="KP78A-RELATED"/>
    <property type="match status" value="1"/>
</dbReference>
<proteinExistence type="predicted"/>
<dbReference type="EMBL" id="GBEZ01025260">
    <property type="protein sequence ID" value="JAC61806.1"/>
    <property type="molecule type" value="Transcribed_RNA"/>
</dbReference>
<dbReference type="PROSITE" id="PS00108">
    <property type="entry name" value="PROTEIN_KINASE_ST"/>
    <property type="match status" value="1"/>
</dbReference>
<keyword evidence="2" id="KW-0808">Transferase</keyword>
<dbReference type="PIRSF" id="PIRSF000654">
    <property type="entry name" value="Integrin-linked_kinase"/>
    <property type="match status" value="1"/>
</dbReference>
<dbReference type="Pfam" id="PF00069">
    <property type="entry name" value="Pkinase"/>
    <property type="match status" value="1"/>
</dbReference>
<keyword evidence="5" id="KW-0067">ATP-binding</keyword>
<dbReference type="GO" id="GO:0005524">
    <property type="term" value="F:ATP binding"/>
    <property type="evidence" value="ECO:0007669"/>
    <property type="project" value="UniProtKB-KW"/>
</dbReference>
<dbReference type="PANTHER" id="PTHR24346">
    <property type="entry name" value="MAP/MICROTUBULE AFFINITY-REGULATING KINASE"/>
    <property type="match status" value="1"/>
</dbReference>
<feature type="domain" description="Protein kinase" evidence="6">
    <location>
        <begin position="11"/>
        <end position="283"/>
    </location>
</feature>
<accession>A0A061SKW2</accession>
<dbReference type="InterPro" id="IPR011009">
    <property type="entry name" value="Kinase-like_dom_sf"/>
</dbReference>
<name>A0A061SKW2_9CHLO</name>
<evidence type="ECO:0000256" key="3">
    <source>
        <dbReference type="ARBA" id="ARBA00022741"/>
    </source>
</evidence>
<feature type="unsure residue" description="I or L" evidence="8">
    <location>
        <position position="43"/>
    </location>
</feature>
<evidence type="ECO:0000256" key="1">
    <source>
        <dbReference type="ARBA" id="ARBA00022527"/>
    </source>
</evidence>
<evidence type="ECO:0000259" key="6">
    <source>
        <dbReference type="PROSITE" id="PS50011"/>
    </source>
</evidence>
<evidence type="ECO:0000313" key="8">
    <source>
        <dbReference type="EMBL" id="JAC83366.1"/>
    </source>
</evidence>
<dbReference type="SMART" id="SM00220">
    <property type="entry name" value="S_TKc"/>
    <property type="match status" value="1"/>
</dbReference>
<dbReference type="PROSITE" id="PS50011">
    <property type="entry name" value="PROTEIN_KINASE_DOM"/>
    <property type="match status" value="1"/>
</dbReference>
<gene>
    <name evidence="7" type="ORF">TSPGSL018_25165</name>
    <name evidence="8" type="ORF">TSPGSL018_3524</name>
</gene>
<protein>
    <submittedName>
        <fullName evidence="8">Tpa: snrk sapk family protein kinase</fullName>
    </submittedName>
</protein>
<dbReference type="GO" id="GO:0004674">
    <property type="term" value="F:protein serine/threonine kinase activity"/>
    <property type="evidence" value="ECO:0007669"/>
    <property type="project" value="UniProtKB-KW"/>
</dbReference>
<organism evidence="8">
    <name type="scientific">Tetraselmis sp. GSL018</name>
    <dbReference type="NCBI Taxonomy" id="582737"/>
    <lineage>
        <taxon>Eukaryota</taxon>
        <taxon>Viridiplantae</taxon>
        <taxon>Chlorophyta</taxon>
        <taxon>core chlorophytes</taxon>
        <taxon>Chlorodendrophyceae</taxon>
        <taxon>Chlorodendrales</taxon>
        <taxon>Chlorodendraceae</taxon>
        <taxon>Tetraselmis</taxon>
    </lineage>
</organism>
<dbReference type="GO" id="GO:0035556">
    <property type="term" value="P:intracellular signal transduction"/>
    <property type="evidence" value="ECO:0007669"/>
    <property type="project" value="TreeGrafter"/>
</dbReference>
<dbReference type="SUPFAM" id="SSF56112">
    <property type="entry name" value="Protein kinase-like (PK-like)"/>
    <property type="match status" value="1"/>
</dbReference>
<keyword evidence="1" id="KW-0723">Serine/threonine-protein kinase</keyword>
<evidence type="ECO:0000256" key="2">
    <source>
        <dbReference type="ARBA" id="ARBA00022679"/>
    </source>
</evidence>
<keyword evidence="4 8" id="KW-0418">Kinase</keyword>
<reference evidence="8" key="1">
    <citation type="submission" date="2014-05" db="EMBL/GenBank/DDBJ databases">
        <title>The transcriptome of the halophilic microalga Tetraselmis sp. GSL018 isolated from the Great Salt Lake, Utah.</title>
        <authorList>
            <person name="Jinkerson R.E."/>
            <person name="D'Adamo S."/>
            <person name="Posewitz M.C."/>
        </authorList>
    </citation>
    <scope>NUCLEOTIDE SEQUENCE</scope>
    <source>
        <strain evidence="8">GSL018</strain>
    </source>
</reference>
<evidence type="ECO:0000256" key="4">
    <source>
        <dbReference type="ARBA" id="ARBA00022777"/>
    </source>
</evidence>
<dbReference type="GO" id="GO:0005737">
    <property type="term" value="C:cytoplasm"/>
    <property type="evidence" value="ECO:0007669"/>
    <property type="project" value="TreeGrafter"/>
</dbReference>
<sequence length="292" mass="33134">MSFYFPLFPVYVLEHKIGSGAQGEVYFGFKDGACARNRVAVKLLPHPSCLSRSTSQLQQREMQIHSKLSHPNIVQFFEVAMTLDGKPAIVMEHVSGFTITRYMELCNAPLAEGLARHIFKQVMCAVEYLHTPTAGKGVVIHRDIKLANILLSHNFEVKLCDFGLAMETSAGMLTHSRAGTTLCMAPEVLSHRAYDGTKADIWSCGVLLYAMVAGKIPFWDPQDESIGLDERKLRWTNRILRKPFVLPQIHWVSPLCWDLITKILNPNPDARPSLCEIQQHPFFYSRLRCDWF</sequence>
<evidence type="ECO:0000313" key="7">
    <source>
        <dbReference type="EMBL" id="JAC61806.1"/>
    </source>
</evidence>
<dbReference type="Gene3D" id="1.10.510.10">
    <property type="entry name" value="Transferase(Phosphotransferase) domain 1"/>
    <property type="match status" value="1"/>
</dbReference>
<keyword evidence="3" id="KW-0547">Nucleotide-binding</keyword>
<evidence type="ECO:0000256" key="5">
    <source>
        <dbReference type="ARBA" id="ARBA00022840"/>
    </source>
</evidence>
<dbReference type="InterPro" id="IPR000719">
    <property type="entry name" value="Prot_kinase_dom"/>
</dbReference>
<dbReference type="EMBL" id="GBEZ01001623">
    <property type="protein sequence ID" value="JAC83366.1"/>
    <property type="molecule type" value="Transcribed_RNA"/>
</dbReference>
<dbReference type="InterPro" id="IPR008271">
    <property type="entry name" value="Ser/Thr_kinase_AS"/>
</dbReference>